<dbReference type="EMBL" id="DSMU01000039">
    <property type="protein sequence ID" value="HEL65174.1"/>
    <property type="molecule type" value="Genomic_DNA"/>
</dbReference>
<dbReference type="InterPro" id="IPR049874">
    <property type="entry name" value="ROK_cs"/>
</dbReference>
<organism evidence="2">
    <name type="scientific">Ammonifex degensii</name>
    <dbReference type="NCBI Taxonomy" id="42838"/>
    <lineage>
        <taxon>Bacteria</taxon>
        <taxon>Bacillati</taxon>
        <taxon>Bacillota</taxon>
        <taxon>Clostridia</taxon>
        <taxon>Thermoanaerobacterales</taxon>
        <taxon>Thermoanaerobacteraceae</taxon>
        <taxon>Ammonifex</taxon>
    </lineage>
</organism>
<evidence type="ECO:0000313" key="2">
    <source>
        <dbReference type="EMBL" id="HEL65174.1"/>
    </source>
</evidence>
<gene>
    <name evidence="2" type="ORF">ENQ34_00620</name>
</gene>
<dbReference type="InterPro" id="IPR000600">
    <property type="entry name" value="ROK"/>
</dbReference>
<reference evidence="2" key="1">
    <citation type="journal article" date="2020" name="mSystems">
        <title>Genome- and Community-Level Interaction Insights into Carbon Utilization and Element Cycling Functions of Hydrothermarchaeota in Hydrothermal Sediment.</title>
        <authorList>
            <person name="Zhou Z."/>
            <person name="Liu Y."/>
            <person name="Xu W."/>
            <person name="Pan J."/>
            <person name="Luo Z.H."/>
            <person name="Li M."/>
        </authorList>
    </citation>
    <scope>NUCLEOTIDE SEQUENCE [LARGE SCALE GENOMIC DNA]</scope>
    <source>
        <strain evidence="2">SpSt-300</strain>
    </source>
</reference>
<proteinExistence type="inferred from homology"/>
<protein>
    <submittedName>
        <fullName evidence="2">ROK family protein</fullName>
    </submittedName>
</protein>
<comment type="caution">
    <text evidence="2">The sequence shown here is derived from an EMBL/GenBank/DDBJ whole genome shotgun (WGS) entry which is preliminary data.</text>
</comment>
<name>A0A7C2I0T1_9THEO</name>
<dbReference type="SUPFAM" id="SSF53067">
    <property type="entry name" value="Actin-like ATPase domain"/>
    <property type="match status" value="1"/>
</dbReference>
<dbReference type="Pfam" id="PF00480">
    <property type="entry name" value="ROK"/>
    <property type="match status" value="1"/>
</dbReference>
<dbReference type="InterPro" id="IPR043129">
    <property type="entry name" value="ATPase_NBD"/>
</dbReference>
<comment type="similarity">
    <text evidence="1">Belongs to the ROK (NagC/XylR) family.</text>
</comment>
<dbReference type="Gene3D" id="3.30.420.40">
    <property type="match status" value="2"/>
</dbReference>
<accession>A0A7C2I0T1</accession>
<dbReference type="PANTHER" id="PTHR18964">
    <property type="entry name" value="ROK (REPRESSOR, ORF, KINASE) FAMILY"/>
    <property type="match status" value="1"/>
</dbReference>
<dbReference type="PROSITE" id="PS01125">
    <property type="entry name" value="ROK"/>
    <property type="match status" value="1"/>
</dbReference>
<evidence type="ECO:0000256" key="1">
    <source>
        <dbReference type="ARBA" id="ARBA00006479"/>
    </source>
</evidence>
<dbReference type="CDD" id="cd24076">
    <property type="entry name" value="ASKHA_ATPase_ROK_BsXylR-like"/>
    <property type="match status" value="1"/>
</dbReference>
<dbReference type="AlphaFoldDB" id="A0A7C2I0T1"/>
<sequence>MDDFIVGVDLGGTKIYTVLATLDGKAQAEVEVPTYAAEGYEQVLGRIAGTVDKVKRLAGLSGRLLRVGLGAPGPLDIEKGVVYVAPNLGWRDVPLKASLEALLGVPVFLDNDANLAAWGEFVYGAGKGMRNLVYITVSTGIGGGLVFGGRLYRGAGYGAGEIGHITVLPDGPRCHCGNRGCLEALASGTAVAREAKELIARGGGQGILALAGGAVEAVTAKTVGLAAAQGDAEARELFVNAARWLGIGVAAVLNLLNPEVVVLGGGMMRSAALFWETLQDEVKRRAFPSAWKAARLVTAALGGRSGALGAVAYALEPE</sequence>
<dbReference type="PANTHER" id="PTHR18964:SF149">
    <property type="entry name" value="BIFUNCTIONAL UDP-N-ACETYLGLUCOSAMINE 2-EPIMERASE_N-ACETYLMANNOSAMINE KINASE"/>
    <property type="match status" value="1"/>
</dbReference>